<evidence type="ECO:0000256" key="4">
    <source>
        <dbReference type="ARBA" id="ARBA00022692"/>
    </source>
</evidence>
<evidence type="ECO:0000256" key="3">
    <source>
        <dbReference type="ARBA" id="ARBA00022475"/>
    </source>
</evidence>
<name>A0A2I2KUE8_9ACTN</name>
<evidence type="ECO:0000256" key="1">
    <source>
        <dbReference type="ARBA" id="ARBA00004651"/>
    </source>
</evidence>
<keyword evidence="10" id="KW-1185">Reference proteome</keyword>
<evidence type="ECO:0000256" key="2">
    <source>
        <dbReference type="ARBA" id="ARBA00022448"/>
    </source>
</evidence>
<keyword evidence="4 7" id="KW-0812">Transmembrane</keyword>
<keyword evidence="3" id="KW-1003">Cell membrane</keyword>
<dbReference type="GO" id="GO:0022857">
    <property type="term" value="F:transmembrane transporter activity"/>
    <property type="evidence" value="ECO:0007669"/>
    <property type="project" value="InterPro"/>
</dbReference>
<dbReference type="Gene3D" id="1.10.3730.20">
    <property type="match status" value="1"/>
</dbReference>
<dbReference type="Proteomes" id="UP000234331">
    <property type="component" value="Unassembled WGS sequence"/>
</dbReference>
<reference evidence="9 10" key="1">
    <citation type="submission" date="2017-06" db="EMBL/GenBank/DDBJ databases">
        <authorList>
            <person name="Kim H.J."/>
            <person name="Triplett B.A."/>
        </authorList>
    </citation>
    <scope>NUCLEOTIDE SEQUENCE [LARGE SCALE GENOMIC DNA]</scope>
    <source>
        <strain evidence="9">FRACA_ARgP5</strain>
    </source>
</reference>
<dbReference type="SUPFAM" id="SSF103481">
    <property type="entry name" value="Multidrug resistance efflux transporter EmrE"/>
    <property type="match status" value="1"/>
</dbReference>
<comment type="subcellular location">
    <subcellularLocation>
        <location evidence="1 7">Cell membrane</location>
        <topology evidence="1 7">Multi-pass membrane protein</topology>
    </subcellularLocation>
</comment>
<evidence type="ECO:0000256" key="7">
    <source>
        <dbReference type="RuleBase" id="RU003942"/>
    </source>
</evidence>
<protein>
    <submittedName>
        <fullName evidence="9">Uncharacterized protein</fullName>
    </submittedName>
</protein>
<feature type="transmembrane region" description="Helical" evidence="8">
    <location>
        <begin position="86"/>
        <end position="106"/>
    </location>
</feature>
<evidence type="ECO:0000256" key="6">
    <source>
        <dbReference type="ARBA" id="ARBA00023136"/>
    </source>
</evidence>
<dbReference type="PANTHER" id="PTHR30561:SF1">
    <property type="entry name" value="MULTIDRUG TRANSPORTER EMRE"/>
    <property type="match status" value="1"/>
</dbReference>
<dbReference type="InterPro" id="IPR000390">
    <property type="entry name" value="Small_drug/metabolite_transptr"/>
</dbReference>
<comment type="similarity">
    <text evidence="7">Belongs to the drug/metabolite transporter (DMT) superfamily. Small multidrug resistance (SMR) (TC 2.A.7.1) family.</text>
</comment>
<evidence type="ECO:0000256" key="5">
    <source>
        <dbReference type="ARBA" id="ARBA00022989"/>
    </source>
</evidence>
<gene>
    <name evidence="9" type="ORF">FRACA_3180004</name>
</gene>
<keyword evidence="6 8" id="KW-0472">Membrane</keyword>
<organism evidence="9 10">
    <name type="scientific">Frankia canadensis</name>
    <dbReference type="NCBI Taxonomy" id="1836972"/>
    <lineage>
        <taxon>Bacteria</taxon>
        <taxon>Bacillati</taxon>
        <taxon>Actinomycetota</taxon>
        <taxon>Actinomycetes</taxon>
        <taxon>Frankiales</taxon>
        <taxon>Frankiaceae</taxon>
        <taxon>Frankia</taxon>
    </lineage>
</organism>
<evidence type="ECO:0000313" key="10">
    <source>
        <dbReference type="Proteomes" id="UP000234331"/>
    </source>
</evidence>
<dbReference type="InterPro" id="IPR037185">
    <property type="entry name" value="EmrE-like"/>
</dbReference>
<keyword evidence="5 8" id="KW-1133">Transmembrane helix</keyword>
<dbReference type="PANTHER" id="PTHR30561">
    <property type="entry name" value="SMR FAMILY PROTON-DEPENDENT DRUG EFFLUX TRANSPORTER SUGE"/>
    <property type="match status" value="1"/>
</dbReference>
<sequence>MGMGWLALGVAIVLEIMATLSLRRLSSGFAPLPMALVVVGYTGAFACLAVALRSVNVGAAYAIWSGIGTIGITALAALFFDEHVSPAALAGIALIVVGVILVNLGGATHG</sequence>
<feature type="transmembrane region" description="Helical" evidence="8">
    <location>
        <begin position="34"/>
        <end position="52"/>
    </location>
</feature>
<dbReference type="RefSeq" id="WP_207770383.1">
    <property type="nucleotide sequence ID" value="NZ_FZMO01000244.1"/>
</dbReference>
<dbReference type="Pfam" id="PF00893">
    <property type="entry name" value="Multi_Drug_Res"/>
    <property type="match status" value="1"/>
</dbReference>
<dbReference type="FunFam" id="1.10.3730.20:FF:000001">
    <property type="entry name" value="Quaternary ammonium compound resistance transporter SugE"/>
    <property type="match status" value="1"/>
</dbReference>
<dbReference type="GO" id="GO:0005886">
    <property type="term" value="C:plasma membrane"/>
    <property type="evidence" value="ECO:0007669"/>
    <property type="project" value="UniProtKB-SubCell"/>
</dbReference>
<evidence type="ECO:0000313" key="9">
    <source>
        <dbReference type="EMBL" id="SNQ49297.1"/>
    </source>
</evidence>
<dbReference type="EMBL" id="FZMO01000244">
    <property type="protein sequence ID" value="SNQ49297.1"/>
    <property type="molecule type" value="Genomic_DNA"/>
</dbReference>
<dbReference type="AlphaFoldDB" id="A0A2I2KUE8"/>
<evidence type="ECO:0000256" key="8">
    <source>
        <dbReference type="SAM" id="Phobius"/>
    </source>
</evidence>
<dbReference type="InterPro" id="IPR045324">
    <property type="entry name" value="Small_multidrug_res"/>
</dbReference>
<proteinExistence type="inferred from homology"/>
<feature type="transmembrane region" description="Helical" evidence="8">
    <location>
        <begin position="59"/>
        <end position="80"/>
    </location>
</feature>
<accession>A0A2I2KUE8</accession>
<keyword evidence="2" id="KW-0813">Transport</keyword>